<sequence>MELTGGIITIAYFTLDIKISIVTTGLRLIRPIRLIQICYEIKTNPNRSPKEIYKALGISKQQFYKDKKLLEKLGFKFIYSSNHKSFIIEQDSIINIHDLKLSEIFALVMSVRQFAAIGDYVLTLDALNGIRKIINQAPMEIRDLFQCAFEDIVFKESFGCDPKILEILIEAIKENVRRLIIIYDNYKKGELAEYEFSPYMIFSKKNGLYVEGYSFTHKDYCMFRINRIKDIKIMGYIEPKRSDYSFKDRHKNSFGVFTGKEATKVKIRFSKRVAKYIQEPPWSIRGTITRLPEGEIVYEIVSTFPQEVLWWALQWGAEAEVLYPEWLRKEAIDSLKRSLEKYLNGKISEQVQEVG</sequence>
<dbReference type="PROSITE" id="PS52050">
    <property type="entry name" value="WYL"/>
    <property type="match status" value="1"/>
</dbReference>
<name>A0A4Y8PAF8_9BACT</name>
<gene>
    <name evidence="3" type="ORF">A7Q10_09055</name>
</gene>
<dbReference type="PANTHER" id="PTHR34580:SF1">
    <property type="entry name" value="PROTEIN PAFC"/>
    <property type="match status" value="1"/>
</dbReference>
<keyword evidence="4" id="KW-1185">Reference proteome</keyword>
<dbReference type="AlphaFoldDB" id="A0A4Y8PAF8"/>
<dbReference type="PANTHER" id="PTHR34580">
    <property type="match status" value="1"/>
</dbReference>
<protein>
    <submittedName>
        <fullName evidence="3">Uncharacterized protein</fullName>
    </submittedName>
</protein>
<dbReference type="Pfam" id="PF13280">
    <property type="entry name" value="WYL"/>
    <property type="match status" value="1"/>
</dbReference>
<dbReference type="InterPro" id="IPR026881">
    <property type="entry name" value="WYL_dom"/>
</dbReference>
<dbReference type="Proteomes" id="UP000297713">
    <property type="component" value="Unassembled WGS sequence"/>
</dbReference>
<evidence type="ECO:0000313" key="4">
    <source>
        <dbReference type="Proteomes" id="UP000297713"/>
    </source>
</evidence>
<proteinExistence type="predicted"/>
<evidence type="ECO:0000259" key="2">
    <source>
        <dbReference type="Pfam" id="PF25583"/>
    </source>
</evidence>
<comment type="caution">
    <text evidence="3">The sequence shown here is derived from an EMBL/GenBank/DDBJ whole genome shotgun (WGS) entry which is preliminary data.</text>
</comment>
<dbReference type="InterPro" id="IPR057727">
    <property type="entry name" value="WCX_dom"/>
</dbReference>
<dbReference type="OrthoDB" id="9767131at2"/>
<dbReference type="EMBL" id="LXQC01000147">
    <property type="protein sequence ID" value="TFE67817.1"/>
    <property type="molecule type" value="Genomic_DNA"/>
</dbReference>
<dbReference type="RefSeq" id="WP_134440373.1">
    <property type="nucleotide sequence ID" value="NZ_LXQC01000147.1"/>
</dbReference>
<evidence type="ECO:0000313" key="3">
    <source>
        <dbReference type="EMBL" id="TFE67817.1"/>
    </source>
</evidence>
<feature type="domain" description="WYL" evidence="1">
    <location>
        <begin position="164"/>
        <end position="233"/>
    </location>
</feature>
<accession>A0A4Y8PAF8</accession>
<evidence type="ECO:0000259" key="1">
    <source>
        <dbReference type="Pfam" id="PF13280"/>
    </source>
</evidence>
<dbReference type="InterPro" id="IPR051534">
    <property type="entry name" value="CBASS_pafABC_assoc_protein"/>
</dbReference>
<feature type="domain" description="WCX" evidence="2">
    <location>
        <begin position="262"/>
        <end position="337"/>
    </location>
</feature>
<organism evidence="3 4">
    <name type="scientific">Methylacidiphilum caldifontis</name>
    <dbReference type="NCBI Taxonomy" id="2795386"/>
    <lineage>
        <taxon>Bacteria</taxon>
        <taxon>Pseudomonadati</taxon>
        <taxon>Verrucomicrobiota</taxon>
        <taxon>Methylacidiphilae</taxon>
        <taxon>Methylacidiphilales</taxon>
        <taxon>Methylacidiphilaceae</taxon>
        <taxon>Methylacidiphilum (ex Ratnadevi et al. 2023)</taxon>
    </lineage>
</organism>
<dbReference type="Pfam" id="PF25583">
    <property type="entry name" value="WCX"/>
    <property type="match status" value="1"/>
</dbReference>
<reference evidence="3 4" key="1">
    <citation type="submission" date="2016-05" db="EMBL/GenBank/DDBJ databases">
        <title>Diversity and Homogeneity among Thermoacidophilic Verrucomicrobia Methanotrophs Linked with Geographical Origin.</title>
        <authorList>
            <person name="Erikstad H.-A."/>
            <person name="Smestad N.B."/>
            <person name="Ceballos R.M."/>
            <person name="Birkeland N.-K."/>
        </authorList>
    </citation>
    <scope>NUCLEOTIDE SEQUENCE [LARGE SCALE GENOMIC DNA]</scope>
    <source>
        <strain evidence="3 4">Phi</strain>
    </source>
</reference>